<dbReference type="AlphaFoldDB" id="A0A6A6XR56"/>
<dbReference type="Proteomes" id="UP000799757">
    <property type="component" value="Unassembled WGS sequence"/>
</dbReference>
<evidence type="ECO:0000313" key="1">
    <source>
        <dbReference type="EMBL" id="KAF2798027.1"/>
    </source>
</evidence>
<feature type="non-terminal residue" evidence="1">
    <location>
        <position position="1"/>
    </location>
</feature>
<accession>A0A6A6XR56</accession>
<evidence type="ECO:0008006" key="3">
    <source>
        <dbReference type="Google" id="ProtNLM"/>
    </source>
</evidence>
<keyword evidence="2" id="KW-1185">Reference proteome</keyword>
<dbReference type="EMBL" id="MU001793">
    <property type="protein sequence ID" value="KAF2798027.1"/>
    <property type="molecule type" value="Genomic_DNA"/>
</dbReference>
<protein>
    <recommendedName>
        <fullName evidence="3">F-box domain-containing protein</fullName>
    </recommendedName>
</protein>
<sequence>LPAELLLELQTFLSYASRVALRCTCRDLYNKVEHPTTSSLSNTRAYGMIDLLEIERWPEYHGVEYVSVENKQALDRRDFFACCLCLRIRSAGQFSNAMMRGKRGKLGNGTIADRIGRFCLTCGVTSRRYPLGTRLQFGGASQRQGLVCVTCGRFDQ</sequence>
<dbReference type="InterPro" id="IPR036047">
    <property type="entry name" value="F-box-like_dom_sf"/>
</dbReference>
<evidence type="ECO:0000313" key="2">
    <source>
        <dbReference type="Proteomes" id="UP000799757"/>
    </source>
</evidence>
<proteinExistence type="predicted"/>
<gene>
    <name evidence="1" type="ORF">K505DRAFT_191959</name>
</gene>
<organism evidence="1 2">
    <name type="scientific">Melanomma pulvis-pyrius CBS 109.77</name>
    <dbReference type="NCBI Taxonomy" id="1314802"/>
    <lineage>
        <taxon>Eukaryota</taxon>
        <taxon>Fungi</taxon>
        <taxon>Dikarya</taxon>
        <taxon>Ascomycota</taxon>
        <taxon>Pezizomycotina</taxon>
        <taxon>Dothideomycetes</taxon>
        <taxon>Pleosporomycetidae</taxon>
        <taxon>Pleosporales</taxon>
        <taxon>Melanommataceae</taxon>
        <taxon>Melanomma</taxon>
    </lineage>
</organism>
<reference evidence="1" key="1">
    <citation type="journal article" date="2020" name="Stud. Mycol.">
        <title>101 Dothideomycetes genomes: a test case for predicting lifestyles and emergence of pathogens.</title>
        <authorList>
            <person name="Haridas S."/>
            <person name="Albert R."/>
            <person name="Binder M."/>
            <person name="Bloem J."/>
            <person name="Labutti K."/>
            <person name="Salamov A."/>
            <person name="Andreopoulos B."/>
            <person name="Baker S."/>
            <person name="Barry K."/>
            <person name="Bills G."/>
            <person name="Bluhm B."/>
            <person name="Cannon C."/>
            <person name="Castanera R."/>
            <person name="Culley D."/>
            <person name="Daum C."/>
            <person name="Ezra D."/>
            <person name="Gonzalez J."/>
            <person name="Henrissat B."/>
            <person name="Kuo A."/>
            <person name="Liang C."/>
            <person name="Lipzen A."/>
            <person name="Lutzoni F."/>
            <person name="Magnuson J."/>
            <person name="Mondo S."/>
            <person name="Nolan M."/>
            <person name="Ohm R."/>
            <person name="Pangilinan J."/>
            <person name="Park H.-J."/>
            <person name="Ramirez L."/>
            <person name="Alfaro M."/>
            <person name="Sun H."/>
            <person name="Tritt A."/>
            <person name="Yoshinaga Y."/>
            <person name="Zwiers L.-H."/>
            <person name="Turgeon B."/>
            <person name="Goodwin S."/>
            <person name="Spatafora J."/>
            <person name="Crous P."/>
            <person name="Grigoriev I."/>
        </authorList>
    </citation>
    <scope>NUCLEOTIDE SEQUENCE</scope>
    <source>
        <strain evidence="1">CBS 109.77</strain>
    </source>
</reference>
<feature type="non-terminal residue" evidence="1">
    <location>
        <position position="156"/>
    </location>
</feature>
<name>A0A6A6XR56_9PLEO</name>
<dbReference type="OrthoDB" id="3433007at2759"/>
<dbReference type="SUPFAM" id="SSF81383">
    <property type="entry name" value="F-box domain"/>
    <property type="match status" value="1"/>
</dbReference>